<accession>A0A8E2EPA7</accession>
<evidence type="ECO:0000256" key="7">
    <source>
        <dbReference type="ARBA" id="ARBA00035179"/>
    </source>
</evidence>
<proteinExistence type="inferred from homology"/>
<dbReference type="GO" id="GO:0003735">
    <property type="term" value="F:structural constituent of ribosome"/>
    <property type="evidence" value="ECO:0007669"/>
    <property type="project" value="TreeGrafter"/>
</dbReference>
<dbReference type="GO" id="GO:0005762">
    <property type="term" value="C:mitochondrial large ribosomal subunit"/>
    <property type="evidence" value="ECO:0007669"/>
    <property type="project" value="TreeGrafter"/>
</dbReference>
<evidence type="ECO:0000256" key="6">
    <source>
        <dbReference type="ARBA" id="ARBA00033752"/>
    </source>
</evidence>
<dbReference type="Pfam" id="PF08561">
    <property type="entry name" value="Ribosomal_L37"/>
    <property type="match status" value="1"/>
</dbReference>
<keyword evidence="5" id="KW-0687">Ribonucleoprotein</keyword>
<feature type="region of interest" description="Disordered" evidence="8">
    <location>
        <begin position="41"/>
        <end position="90"/>
    </location>
</feature>
<keyword evidence="10" id="KW-1185">Reference proteome</keyword>
<name>A0A8E2EPA7_9PEZI</name>
<feature type="compositionally biased region" description="Polar residues" evidence="8">
    <location>
        <begin position="45"/>
        <end position="83"/>
    </location>
</feature>
<comment type="subcellular location">
    <subcellularLocation>
        <location evidence="1">Mitochondrion</location>
    </subcellularLocation>
</comment>
<evidence type="ECO:0000256" key="1">
    <source>
        <dbReference type="ARBA" id="ARBA00004173"/>
    </source>
</evidence>
<dbReference type="Proteomes" id="UP000250140">
    <property type="component" value="Unassembled WGS sequence"/>
</dbReference>
<evidence type="ECO:0000256" key="4">
    <source>
        <dbReference type="ARBA" id="ARBA00023128"/>
    </source>
</evidence>
<dbReference type="EMBL" id="KV750967">
    <property type="protein sequence ID" value="OCL02350.1"/>
    <property type="molecule type" value="Genomic_DNA"/>
</dbReference>
<dbReference type="PANTHER" id="PTHR28595:SF1">
    <property type="entry name" value="LARGE RIBOSOMAL SUBUNIT PROTEIN ML54"/>
    <property type="match status" value="1"/>
</dbReference>
<sequence>MICCRCLRTAARAQQSHPSQINIAPAFSRLLSHSPSRYAKAISPTAATQSAPGQGSLSSLHNPPTVTSISAAQPLSTPLTPSPNAVGVEPGKPPIPVITLSSTPAGTPLKGLNFLKNRSDPIALEDSEYPSWLWDILKKGRKKGEEGKEGDLFSKSKKQRRLAAKRLRKQALINPEILTPKVPIYEQSIDLPSGDGTVQGAVNAVKAREDLRKAMRVRRRSTIKEGNFLKSMS</sequence>
<keyword evidence="3" id="KW-0689">Ribosomal protein</keyword>
<dbReference type="InterPro" id="IPR013870">
    <property type="entry name" value="Ribosomal_mL54"/>
</dbReference>
<dbReference type="AlphaFoldDB" id="A0A8E2EPA7"/>
<dbReference type="OrthoDB" id="10252718at2759"/>
<evidence type="ECO:0000313" key="10">
    <source>
        <dbReference type="Proteomes" id="UP000250140"/>
    </source>
</evidence>
<evidence type="ECO:0000256" key="3">
    <source>
        <dbReference type="ARBA" id="ARBA00022980"/>
    </source>
</evidence>
<evidence type="ECO:0000313" key="9">
    <source>
        <dbReference type="EMBL" id="OCL02350.1"/>
    </source>
</evidence>
<evidence type="ECO:0000256" key="8">
    <source>
        <dbReference type="SAM" id="MobiDB-lite"/>
    </source>
</evidence>
<organism evidence="9 10">
    <name type="scientific">Glonium stellatum</name>
    <dbReference type="NCBI Taxonomy" id="574774"/>
    <lineage>
        <taxon>Eukaryota</taxon>
        <taxon>Fungi</taxon>
        <taxon>Dikarya</taxon>
        <taxon>Ascomycota</taxon>
        <taxon>Pezizomycotina</taxon>
        <taxon>Dothideomycetes</taxon>
        <taxon>Pleosporomycetidae</taxon>
        <taxon>Gloniales</taxon>
        <taxon>Gloniaceae</taxon>
        <taxon>Glonium</taxon>
    </lineage>
</organism>
<comment type="similarity">
    <text evidence="6">Belongs to the mitochondrion-specific ribosomal protein mL54 family.</text>
</comment>
<keyword evidence="2" id="KW-0809">Transit peptide</keyword>
<evidence type="ECO:0000256" key="2">
    <source>
        <dbReference type="ARBA" id="ARBA00022946"/>
    </source>
</evidence>
<reference evidence="9 10" key="1">
    <citation type="journal article" date="2016" name="Nat. Commun.">
        <title>Ectomycorrhizal ecology is imprinted in the genome of the dominant symbiotic fungus Cenococcum geophilum.</title>
        <authorList>
            <consortium name="DOE Joint Genome Institute"/>
            <person name="Peter M."/>
            <person name="Kohler A."/>
            <person name="Ohm R.A."/>
            <person name="Kuo A."/>
            <person name="Krutzmann J."/>
            <person name="Morin E."/>
            <person name="Arend M."/>
            <person name="Barry K.W."/>
            <person name="Binder M."/>
            <person name="Choi C."/>
            <person name="Clum A."/>
            <person name="Copeland A."/>
            <person name="Grisel N."/>
            <person name="Haridas S."/>
            <person name="Kipfer T."/>
            <person name="LaButti K."/>
            <person name="Lindquist E."/>
            <person name="Lipzen A."/>
            <person name="Maire R."/>
            <person name="Meier B."/>
            <person name="Mihaltcheva S."/>
            <person name="Molinier V."/>
            <person name="Murat C."/>
            <person name="Poggeler S."/>
            <person name="Quandt C.A."/>
            <person name="Sperisen C."/>
            <person name="Tritt A."/>
            <person name="Tisserant E."/>
            <person name="Crous P.W."/>
            <person name="Henrissat B."/>
            <person name="Nehls U."/>
            <person name="Egli S."/>
            <person name="Spatafora J.W."/>
            <person name="Grigoriev I.V."/>
            <person name="Martin F.M."/>
        </authorList>
    </citation>
    <scope>NUCLEOTIDE SEQUENCE [LARGE SCALE GENOMIC DNA]</scope>
    <source>
        <strain evidence="9 10">CBS 207.34</strain>
    </source>
</reference>
<keyword evidence="4" id="KW-0496">Mitochondrion</keyword>
<evidence type="ECO:0000256" key="5">
    <source>
        <dbReference type="ARBA" id="ARBA00023274"/>
    </source>
</evidence>
<protein>
    <recommendedName>
        <fullName evidence="7">Large ribosomal subunit protein mL54</fullName>
    </recommendedName>
</protein>
<dbReference type="PANTHER" id="PTHR28595">
    <property type="entry name" value="39S RIBOSOMAL PROTEIN L54, MITOCHONDRIAL"/>
    <property type="match status" value="1"/>
</dbReference>
<gene>
    <name evidence="9" type="ORF">AOQ84DRAFT_327569</name>
</gene>